<evidence type="ECO:0000313" key="4">
    <source>
        <dbReference type="Proteomes" id="UP001597112"/>
    </source>
</evidence>
<sequence>MKYTFLCILVCVALFNNARAQSANGKSKPVSVKILIDSLDRALDRIYIFPDKSKMMGSYLKSQMKKGAYKNISDPKLLADKIGSDLQTVHRDGHLRIHYDPEFLAREAAQQKNSGSPDFTEAIKQAKAENFAFRKVEILDGNIGYVLFHGFNGFIEEAKPTLHAAFRFVSNTDAVIIDLRNNGGGSPWMVKQICSYFYQERTRLNDIYERRRNKTMEFWAEPELADTMKLSMPLYILTSKHTFSAAEDFTYAMQVNKRAIIVGETTGGGAHPTGPVDVGQGFVVDIPFARSINHITQTDWEGTGVVPDIAVASDDALPKAQTLALEAQAATATTDEKKKQVQWSLRALKAHEYTSTDNTIYEKYAGTYGKFSVTLKEAKLYLHDFNGRTFLLKPIERSLFLATDWLQAEFLTSASGSISLKLLGKPGWEDIYERTK</sequence>
<dbReference type="RefSeq" id="WP_377585789.1">
    <property type="nucleotide sequence ID" value="NZ_JBHTKA010000015.1"/>
</dbReference>
<dbReference type="PANTHER" id="PTHR11261:SF3">
    <property type="entry name" value="RETINOL-BINDING PROTEIN 3"/>
    <property type="match status" value="1"/>
</dbReference>
<comment type="caution">
    <text evidence="3">The sequence shown here is derived from an EMBL/GenBank/DDBJ whole genome shotgun (WGS) entry which is preliminary data.</text>
</comment>
<dbReference type="Proteomes" id="UP001597112">
    <property type="component" value="Unassembled WGS sequence"/>
</dbReference>
<reference evidence="4" key="1">
    <citation type="journal article" date="2019" name="Int. J. Syst. Evol. Microbiol.">
        <title>The Global Catalogue of Microorganisms (GCM) 10K type strain sequencing project: providing services to taxonomists for standard genome sequencing and annotation.</title>
        <authorList>
            <consortium name="The Broad Institute Genomics Platform"/>
            <consortium name="The Broad Institute Genome Sequencing Center for Infectious Disease"/>
            <person name="Wu L."/>
            <person name="Ma J."/>
        </authorList>
    </citation>
    <scope>NUCLEOTIDE SEQUENCE [LARGE SCALE GENOMIC DNA]</scope>
    <source>
        <strain evidence="4">CCUG 58938</strain>
    </source>
</reference>
<gene>
    <name evidence="3" type="ORF">ACFQ21_28445</name>
</gene>
<organism evidence="3 4">
    <name type="scientific">Ohtaekwangia kribbensis</name>
    <dbReference type="NCBI Taxonomy" id="688913"/>
    <lineage>
        <taxon>Bacteria</taxon>
        <taxon>Pseudomonadati</taxon>
        <taxon>Bacteroidota</taxon>
        <taxon>Cytophagia</taxon>
        <taxon>Cytophagales</taxon>
        <taxon>Fulvivirgaceae</taxon>
        <taxon>Ohtaekwangia</taxon>
    </lineage>
</organism>
<dbReference type="PANTHER" id="PTHR11261">
    <property type="entry name" value="INTERPHOTORECEPTOR RETINOID-BINDING PROTEIN"/>
    <property type="match status" value="1"/>
</dbReference>
<dbReference type="EMBL" id="JBHTKA010000015">
    <property type="protein sequence ID" value="MFD1003289.1"/>
    <property type="molecule type" value="Genomic_DNA"/>
</dbReference>
<feature type="chain" id="PRO_5045811400" evidence="1">
    <location>
        <begin position="23"/>
        <end position="436"/>
    </location>
</feature>
<feature type="signal peptide" evidence="1">
    <location>
        <begin position="1"/>
        <end position="22"/>
    </location>
</feature>
<evidence type="ECO:0000256" key="1">
    <source>
        <dbReference type="SAM" id="SignalP"/>
    </source>
</evidence>
<dbReference type="InterPro" id="IPR005151">
    <property type="entry name" value="Tail-specific_protease"/>
</dbReference>
<dbReference type="Gene3D" id="3.30.750.44">
    <property type="match status" value="1"/>
</dbReference>
<dbReference type="SMART" id="SM00245">
    <property type="entry name" value="TSPc"/>
    <property type="match status" value="1"/>
</dbReference>
<name>A0ABW3KAX3_9BACT</name>
<keyword evidence="3" id="KW-0378">Hydrolase</keyword>
<accession>A0ABW3KAX3</accession>
<dbReference type="InterPro" id="IPR029045">
    <property type="entry name" value="ClpP/crotonase-like_dom_sf"/>
</dbReference>
<feature type="domain" description="Tail specific protease" evidence="2">
    <location>
        <begin position="116"/>
        <end position="312"/>
    </location>
</feature>
<dbReference type="CDD" id="cd07563">
    <property type="entry name" value="Peptidase_S41_IRBP"/>
    <property type="match status" value="1"/>
</dbReference>
<keyword evidence="1" id="KW-0732">Signal</keyword>
<dbReference type="Pfam" id="PF11918">
    <property type="entry name" value="Peptidase_S41_N"/>
    <property type="match status" value="1"/>
</dbReference>
<proteinExistence type="predicted"/>
<evidence type="ECO:0000313" key="3">
    <source>
        <dbReference type="EMBL" id="MFD1003289.1"/>
    </source>
</evidence>
<keyword evidence="4" id="KW-1185">Reference proteome</keyword>
<dbReference type="Pfam" id="PF03572">
    <property type="entry name" value="Peptidase_S41"/>
    <property type="match status" value="1"/>
</dbReference>
<protein>
    <submittedName>
        <fullName evidence="3">S41 family peptidase</fullName>
        <ecNumber evidence="3">3.4.-.-</ecNumber>
    </submittedName>
</protein>
<dbReference type="SUPFAM" id="SSF52096">
    <property type="entry name" value="ClpP/crotonase"/>
    <property type="match status" value="1"/>
</dbReference>
<evidence type="ECO:0000259" key="2">
    <source>
        <dbReference type="SMART" id="SM00245"/>
    </source>
</evidence>
<dbReference type="GO" id="GO:0016787">
    <property type="term" value="F:hydrolase activity"/>
    <property type="evidence" value="ECO:0007669"/>
    <property type="project" value="UniProtKB-KW"/>
</dbReference>
<dbReference type="Gene3D" id="3.90.226.10">
    <property type="entry name" value="2-enoyl-CoA Hydratase, Chain A, domain 1"/>
    <property type="match status" value="1"/>
</dbReference>
<dbReference type="EC" id="3.4.-.-" evidence="3"/>